<keyword evidence="2" id="KW-1133">Transmembrane helix</keyword>
<dbReference type="AlphaFoldDB" id="A0A4U9WAC8"/>
<dbReference type="GO" id="GO:0022857">
    <property type="term" value="F:transmembrane transporter activity"/>
    <property type="evidence" value="ECO:0007669"/>
    <property type="project" value="InterPro"/>
</dbReference>
<evidence type="ECO:0000256" key="1">
    <source>
        <dbReference type="RuleBase" id="RU362091"/>
    </source>
</evidence>
<keyword evidence="2" id="KW-0472">Membrane</keyword>
<evidence type="ECO:0000313" key="3">
    <source>
        <dbReference type="EMBL" id="VTR55960.1"/>
    </source>
</evidence>
<gene>
    <name evidence="3" type="primary">panF_3</name>
    <name evidence="3" type="ORF">NCTC12965_07118</name>
</gene>
<organism evidence="3">
    <name type="scientific">Serratia fonticola</name>
    <dbReference type="NCBI Taxonomy" id="47917"/>
    <lineage>
        <taxon>Bacteria</taxon>
        <taxon>Pseudomonadati</taxon>
        <taxon>Pseudomonadota</taxon>
        <taxon>Gammaproteobacteria</taxon>
        <taxon>Enterobacterales</taxon>
        <taxon>Yersiniaceae</taxon>
        <taxon>Serratia</taxon>
    </lineage>
</organism>
<sequence length="55" mass="5884">MCFGVIGLPHTAVRCISYKDSKAVHRGIILGTIVVAILMFGMHLAGALAVRCCRI</sequence>
<keyword evidence="2" id="KW-0812">Transmembrane</keyword>
<evidence type="ECO:0000256" key="2">
    <source>
        <dbReference type="SAM" id="Phobius"/>
    </source>
</evidence>
<name>A0A4U9WAC8_SERFO</name>
<accession>A0A4U9WAC8</accession>
<dbReference type="GO" id="GO:0016020">
    <property type="term" value="C:membrane"/>
    <property type="evidence" value="ECO:0007669"/>
    <property type="project" value="InterPro"/>
</dbReference>
<feature type="transmembrane region" description="Helical" evidence="2">
    <location>
        <begin position="28"/>
        <end position="50"/>
    </location>
</feature>
<comment type="similarity">
    <text evidence="1">Belongs to the sodium:solute symporter (SSF) (TC 2.A.21) family.</text>
</comment>
<reference evidence="3" key="1">
    <citation type="submission" date="2019-05" db="EMBL/GenBank/DDBJ databases">
        <authorList>
            <consortium name="Pathogen Informatics"/>
        </authorList>
    </citation>
    <scope>NUCLEOTIDE SEQUENCE [LARGE SCALE GENOMIC DNA]</scope>
    <source>
        <strain evidence="3">NCTC12965</strain>
    </source>
</reference>
<dbReference type="InterPro" id="IPR001734">
    <property type="entry name" value="Na/solute_symporter"/>
</dbReference>
<dbReference type="Pfam" id="PF00474">
    <property type="entry name" value="SSF"/>
    <property type="match status" value="1"/>
</dbReference>
<dbReference type="EMBL" id="CABEEZ010000133">
    <property type="protein sequence ID" value="VTR55960.1"/>
    <property type="molecule type" value="Genomic_DNA"/>
</dbReference>
<proteinExistence type="inferred from homology"/>
<protein>
    <submittedName>
        <fullName evidence="3">Pantothenate permease</fullName>
    </submittedName>
</protein>